<gene>
    <name evidence="3" type="ORF">LCGC14_1226490</name>
</gene>
<keyword evidence="1" id="KW-0238">DNA-binding</keyword>
<dbReference type="Gene3D" id="1.10.10.10">
    <property type="entry name" value="Winged helix-like DNA-binding domain superfamily/Winged helix DNA-binding domain"/>
    <property type="match status" value="1"/>
</dbReference>
<comment type="caution">
    <text evidence="3">The sequence shown here is derived from an EMBL/GenBank/DDBJ whole genome shotgun (WGS) entry which is preliminary data.</text>
</comment>
<dbReference type="SMART" id="SM00421">
    <property type="entry name" value="HTH_LUXR"/>
    <property type="match status" value="1"/>
</dbReference>
<dbReference type="GO" id="GO:0006355">
    <property type="term" value="P:regulation of DNA-templated transcription"/>
    <property type="evidence" value="ECO:0007669"/>
    <property type="project" value="InterPro"/>
</dbReference>
<protein>
    <recommendedName>
        <fullName evidence="2">HTH luxR-type domain-containing protein</fullName>
    </recommendedName>
</protein>
<dbReference type="CDD" id="cd06170">
    <property type="entry name" value="LuxR_C_like"/>
    <property type="match status" value="1"/>
</dbReference>
<dbReference type="PROSITE" id="PS50043">
    <property type="entry name" value="HTH_LUXR_2"/>
    <property type="match status" value="1"/>
</dbReference>
<dbReference type="PROSITE" id="PS00622">
    <property type="entry name" value="HTH_LUXR_1"/>
    <property type="match status" value="1"/>
</dbReference>
<evidence type="ECO:0000313" key="3">
    <source>
        <dbReference type="EMBL" id="KKM91640.1"/>
    </source>
</evidence>
<dbReference type="AlphaFoldDB" id="A0A0F9NS00"/>
<dbReference type="InterPro" id="IPR016032">
    <property type="entry name" value="Sig_transdc_resp-reg_C-effctor"/>
</dbReference>
<feature type="domain" description="HTH luxR-type" evidence="2">
    <location>
        <begin position="1"/>
        <end position="51"/>
    </location>
</feature>
<evidence type="ECO:0000259" key="2">
    <source>
        <dbReference type="PROSITE" id="PS50043"/>
    </source>
</evidence>
<dbReference type="SUPFAM" id="SSF46894">
    <property type="entry name" value="C-terminal effector domain of the bipartite response regulators"/>
    <property type="match status" value="1"/>
</dbReference>
<reference evidence="3" key="1">
    <citation type="journal article" date="2015" name="Nature">
        <title>Complex archaea that bridge the gap between prokaryotes and eukaryotes.</title>
        <authorList>
            <person name="Spang A."/>
            <person name="Saw J.H."/>
            <person name="Jorgensen S.L."/>
            <person name="Zaremba-Niedzwiedzka K."/>
            <person name="Martijn J."/>
            <person name="Lind A.E."/>
            <person name="van Eijk R."/>
            <person name="Schleper C."/>
            <person name="Guy L."/>
            <person name="Ettema T.J."/>
        </authorList>
    </citation>
    <scope>NUCLEOTIDE SEQUENCE</scope>
</reference>
<dbReference type="Pfam" id="PF00196">
    <property type="entry name" value="GerE"/>
    <property type="match status" value="1"/>
</dbReference>
<dbReference type="InterPro" id="IPR039420">
    <property type="entry name" value="WalR-like"/>
</dbReference>
<organism evidence="3">
    <name type="scientific">marine sediment metagenome</name>
    <dbReference type="NCBI Taxonomy" id="412755"/>
    <lineage>
        <taxon>unclassified sequences</taxon>
        <taxon>metagenomes</taxon>
        <taxon>ecological metagenomes</taxon>
    </lineage>
</organism>
<evidence type="ECO:0000256" key="1">
    <source>
        <dbReference type="ARBA" id="ARBA00023125"/>
    </source>
</evidence>
<dbReference type="InterPro" id="IPR000792">
    <property type="entry name" value="Tscrpt_reg_LuxR_C"/>
</dbReference>
<proteinExistence type="predicted"/>
<accession>A0A0F9NS00</accession>
<dbReference type="PRINTS" id="PR00038">
    <property type="entry name" value="HTHLUXR"/>
</dbReference>
<dbReference type="PANTHER" id="PTHR43214">
    <property type="entry name" value="TWO-COMPONENT RESPONSE REGULATOR"/>
    <property type="match status" value="1"/>
</dbReference>
<name>A0A0F9NS00_9ZZZZ</name>
<sequence length="59" mass="6367">MELVKQGLTNQQIATQLGLSGQTVKNHLSSAYIKLNAQNRITALLALAEVEEAETTKGE</sequence>
<dbReference type="InterPro" id="IPR036388">
    <property type="entry name" value="WH-like_DNA-bd_sf"/>
</dbReference>
<dbReference type="GO" id="GO:0003677">
    <property type="term" value="F:DNA binding"/>
    <property type="evidence" value="ECO:0007669"/>
    <property type="project" value="UniProtKB-KW"/>
</dbReference>
<dbReference type="EMBL" id="LAZR01006507">
    <property type="protein sequence ID" value="KKM91640.1"/>
    <property type="molecule type" value="Genomic_DNA"/>
</dbReference>